<feature type="transmembrane region" description="Helical" evidence="1">
    <location>
        <begin position="39"/>
        <end position="58"/>
    </location>
</feature>
<organism evidence="2 3">
    <name type="scientific">Pararobbsia alpina</name>
    <dbReference type="NCBI Taxonomy" id="621374"/>
    <lineage>
        <taxon>Bacteria</taxon>
        <taxon>Pseudomonadati</taxon>
        <taxon>Pseudomonadota</taxon>
        <taxon>Betaproteobacteria</taxon>
        <taxon>Burkholderiales</taxon>
        <taxon>Burkholderiaceae</taxon>
        <taxon>Pararobbsia</taxon>
    </lineage>
</organism>
<sequence>MTIFSENGVSVTETAVSIPGQALRINDIRAVRIGADKRGIVLPVCISIVGLILFVIGFVRASGAFWVTGLMLAVVGWLGWWTQDTKHRMYVETASKGEIEALVSSDPRFLERVAAAIATARAAQ</sequence>
<protein>
    <submittedName>
        <fullName evidence="2">Uncharacterized protein</fullName>
    </submittedName>
</protein>
<accession>A0A6S7D2I4</accession>
<evidence type="ECO:0000313" key="2">
    <source>
        <dbReference type="EMBL" id="CAB3794307.1"/>
    </source>
</evidence>
<keyword evidence="1" id="KW-0812">Transmembrane</keyword>
<keyword evidence="1" id="KW-1133">Transmembrane helix</keyword>
<dbReference type="AlphaFoldDB" id="A0A6S7D2I4"/>
<keyword evidence="1" id="KW-0472">Membrane</keyword>
<dbReference type="RefSeq" id="WP_175106178.1">
    <property type="nucleotide sequence ID" value="NZ_CADIKM010000019.1"/>
</dbReference>
<dbReference type="Proteomes" id="UP000494115">
    <property type="component" value="Unassembled WGS sequence"/>
</dbReference>
<evidence type="ECO:0000256" key="1">
    <source>
        <dbReference type="SAM" id="Phobius"/>
    </source>
</evidence>
<feature type="transmembrane region" description="Helical" evidence="1">
    <location>
        <begin position="64"/>
        <end position="81"/>
    </location>
</feature>
<reference evidence="2 3" key="1">
    <citation type="submission" date="2020-04" db="EMBL/GenBank/DDBJ databases">
        <authorList>
            <person name="De Canck E."/>
        </authorList>
    </citation>
    <scope>NUCLEOTIDE SEQUENCE [LARGE SCALE GENOMIC DNA]</scope>
    <source>
        <strain evidence="2 3">LMG 28138</strain>
    </source>
</reference>
<dbReference type="Pfam" id="PF19744">
    <property type="entry name" value="DUF6232"/>
    <property type="match status" value="1"/>
</dbReference>
<dbReference type="EMBL" id="CADIKM010000019">
    <property type="protein sequence ID" value="CAB3794307.1"/>
    <property type="molecule type" value="Genomic_DNA"/>
</dbReference>
<name>A0A6S7D2I4_9BURK</name>
<gene>
    <name evidence="2" type="ORF">LMG28138_03666</name>
</gene>
<keyword evidence="3" id="KW-1185">Reference proteome</keyword>
<evidence type="ECO:0000313" key="3">
    <source>
        <dbReference type="Proteomes" id="UP000494115"/>
    </source>
</evidence>
<proteinExistence type="predicted"/>
<dbReference type="InterPro" id="IPR045629">
    <property type="entry name" value="DUF6232"/>
</dbReference>